<feature type="transmembrane region" description="Helical" evidence="2">
    <location>
        <begin position="59"/>
        <end position="83"/>
    </location>
</feature>
<evidence type="ECO:0000256" key="2">
    <source>
        <dbReference type="SAM" id="Phobius"/>
    </source>
</evidence>
<gene>
    <name evidence="4" type="primary">ORF46065</name>
</gene>
<sequence>PTESITFSHLCHIGQYILSIVMAKDDGFYEFCGSSLIFDQDKLLNNSWPEFTPCFQNTLIVWVPCGMLWLMLPFYLVYMFTYVSNISIPVNRLNVSKTCVSIVLCLLSIIDIVKTIAEGQSDSVPGVVYLAGGLKACTYLLTAVLIQLERLKGVFTSAVLWMFWLLTTIGNVIPFYTKIYIEDYNDNFFHFVVFYIYYAFVVLQFLLSC</sequence>
<organism evidence="4">
    <name type="scientific">Arion vulgaris</name>
    <dbReference type="NCBI Taxonomy" id="1028688"/>
    <lineage>
        <taxon>Eukaryota</taxon>
        <taxon>Metazoa</taxon>
        <taxon>Spiralia</taxon>
        <taxon>Lophotrochozoa</taxon>
        <taxon>Mollusca</taxon>
        <taxon>Gastropoda</taxon>
        <taxon>Heterobranchia</taxon>
        <taxon>Euthyneura</taxon>
        <taxon>Panpulmonata</taxon>
        <taxon>Eupulmonata</taxon>
        <taxon>Stylommatophora</taxon>
        <taxon>Helicina</taxon>
        <taxon>Arionoidea</taxon>
        <taxon>Arionidae</taxon>
        <taxon>Arion</taxon>
    </lineage>
</organism>
<dbReference type="AlphaFoldDB" id="A0A0B6Z4V8"/>
<feature type="non-terminal residue" evidence="4">
    <location>
        <position position="1"/>
    </location>
</feature>
<keyword evidence="2" id="KW-0472">Membrane</keyword>
<proteinExistence type="predicted"/>
<reference evidence="4" key="1">
    <citation type="submission" date="2014-12" db="EMBL/GenBank/DDBJ databases">
        <title>Insight into the proteome of Arion vulgaris.</title>
        <authorList>
            <person name="Aradska J."/>
            <person name="Bulat T."/>
            <person name="Smidak R."/>
            <person name="Sarate P."/>
            <person name="Gangsoo J."/>
            <person name="Sialana F."/>
            <person name="Bilban M."/>
            <person name="Lubec G."/>
        </authorList>
    </citation>
    <scope>NUCLEOTIDE SEQUENCE</scope>
    <source>
        <tissue evidence="4">Skin</tissue>
    </source>
</reference>
<keyword evidence="2" id="KW-0812">Transmembrane</keyword>
<evidence type="ECO:0000256" key="1">
    <source>
        <dbReference type="ARBA" id="ARBA00004141"/>
    </source>
</evidence>
<comment type="subcellular location">
    <subcellularLocation>
        <location evidence="1">Membrane</location>
        <topology evidence="1">Multi-pass membrane protein</topology>
    </subcellularLocation>
</comment>
<protein>
    <recommendedName>
        <fullName evidence="3">ABC transporter TMD0 domain-containing protein</fullName>
    </recommendedName>
</protein>
<keyword evidence="2" id="KW-1133">Transmembrane helix</keyword>
<feature type="transmembrane region" description="Helical" evidence="2">
    <location>
        <begin position="188"/>
        <end position="207"/>
    </location>
</feature>
<feature type="transmembrane region" description="Helical" evidence="2">
    <location>
        <begin position="128"/>
        <end position="146"/>
    </location>
</feature>
<name>A0A0B6Z4V8_9EUPU</name>
<accession>A0A0B6Z4V8</accession>
<dbReference type="InterPro" id="IPR056227">
    <property type="entry name" value="TMD0_ABC"/>
</dbReference>
<dbReference type="GO" id="GO:0016020">
    <property type="term" value="C:membrane"/>
    <property type="evidence" value="ECO:0007669"/>
    <property type="project" value="UniProtKB-SubCell"/>
</dbReference>
<feature type="transmembrane region" description="Helical" evidence="2">
    <location>
        <begin position="95"/>
        <end position="116"/>
    </location>
</feature>
<feature type="transmembrane region" description="Helical" evidence="2">
    <location>
        <begin position="158"/>
        <end position="176"/>
    </location>
</feature>
<feature type="non-terminal residue" evidence="4">
    <location>
        <position position="209"/>
    </location>
</feature>
<evidence type="ECO:0000313" key="4">
    <source>
        <dbReference type="EMBL" id="CEK62755.1"/>
    </source>
</evidence>
<feature type="domain" description="ABC transporter TMD0" evidence="3">
    <location>
        <begin position="49"/>
        <end position="191"/>
    </location>
</feature>
<evidence type="ECO:0000259" key="3">
    <source>
        <dbReference type="Pfam" id="PF24357"/>
    </source>
</evidence>
<dbReference type="EMBL" id="HACG01015890">
    <property type="protein sequence ID" value="CEK62755.1"/>
    <property type="molecule type" value="Transcribed_RNA"/>
</dbReference>
<dbReference type="Pfam" id="PF24357">
    <property type="entry name" value="TMD0_ABC"/>
    <property type="match status" value="1"/>
</dbReference>